<dbReference type="Gene3D" id="1.10.260.40">
    <property type="entry name" value="lambda repressor-like DNA-binding domains"/>
    <property type="match status" value="1"/>
</dbReference>
<gene>
    <name evidence="2" type="ORF">B4V02_19055</name>
</gene>
<dbReference type="InterPro" id="IPR010982">
    <property type="entry name" value="Lambda_DNA-bd_dom_sf"/>
</dbReference>
<evidence type="ECO:0000313" key="2">
    <source>
        <dbReference type="EMBL" id="ASR48638.1"/>
    </source>
</evidence>
<dbReference type="Pfam" id="PF13443">
    <property type="entry name" value="HTH_26"/>
    <property type="match status" value="1"/>
</dbReference>
<dbReference type="CDD" id="cd00093">
    <property type="entry name" value="HTH_XRE"/>
    <property type="match status" value="1"/>
</dbReference>
<dbReference type="SMART" id="SM00530">
    <property type="entry name" value="HTH_XRE"/>
    <property type="match status" value="1"/>
</dbReference>
<sequence>MNPLSIRCRLGDIMRERGLQNKDVVDLTGVSRNTITSLAGNATKRIDYDTLGALCRGLGVTPGDLLEYMPNVKENFE</sequence>
<evidence type="ECO:0000313" key="3">
    <source>
        <dbReference type="Proteomes" id="UP000214666"/>
    </source>
</evidence>
<dbReference type="KEGG" id="pkb:B4V02_19055"/>
<dbReference type="InterPro" id="IPR001387">
    <property type="entry name" value="Cro/C1-type_HTH"/>
</dbReference>
<organism evidence="2 3">
    <name type="scientific">Paenibacillus kribbensis</name>
    <dbReference type="NCBI Taxonomy" id="172713"/>
    <lineage>
        <taxon>Bacteria</taxon>
        <taxon>Bacillati</taxon>
        <taxon>Bacillota</taxon>
        <taxon>Bacilli</taxon>
        <taxon>Bacillales</taxon>
        <taxon>Paenibacillaceae</taxon>
        <taxon>Paenibacillus</taxon>
    </lineage>
</organism>
<dbReference type="GO" id="GO:0003677">
    <property type="term" value="F:DNA binding"/>
    <property type="evidence" value="ECO:0007669"/>
    <property type="project" value="InterPro"/>
</dbReference>
<accession>A0A222WRL0</accession>
<name>A0A222WRL0_9BACL</name>
<dbReference type="SUPFAM" id="SSF47413">
    <property type="entry name" value="lambda repressor-like DNA-binding domains"/>
    <property type="match status" value="1"/>
</dbReference>
<dbReference type="Proteomes" id="UP000214666">
    <property type="component" value="Chromosome"/>
</dbReference>
<dbReference type="STRING" id="172713.GCA_001705305_03613"/>
<keyword evidence="3" id="KW-1185">Reference proteome</keyword>
<feature type="domain" description="HTH cro/C1-type" evidence="1">
    <location>
        <begin position="22"/>
        <end position="65"/>
    </location>
</feature>
<protein>
    <submittedName>
        <fullName evidence="2">Transcriptional regulator</fullName>
    </submittedName>
</protein>
<dbReference type="RefSeq" id="WP_007429253.1">
    <property type="nucleotide sequence ID" value="NZ_CP020028.1"/>
</dbReference>
<reference evidence="2 3" key="1">
    <citation type="submission" date="2017-03" db="EMBL/GenBank/DDBJ databases">
        <title>Complete genome sequence of Paenibacillus Kribbensis producing bioflocculants.</title>
        <authorList>
            <person name="Lee H.-G."/>
            <person name="Oh H.-M."/>
        </authorList>
    </citation>
    <scope>NUCLEOTIDE SEQUENCE [LARGE SCALE GENOMIC DNA]</scope>
    <source>
        <strain evidence="2 3">AM49</strain>
    </source>
</reference>
<dbReference type="EMBL" id="CP020028">
    <property type="protein sequence ID" value="ASR48638.1"/>
    <property type="molecule type" value="Genomic_DNA"/>
</dbReference>
<evidence type="ECO:0000259" key="1">
    <source>
        <dbReference type="PROSITE" id="PS50943"/>
    </source>
</evidence>
<dbReference type="AlphaFoldDB" id="A0A222WRL0"/>
<dbReference type="PROSITE" id="PS50943">
    <property type="entry name" value="HTH_CROC1"/>
    <property type="match status" value="1"/>
</dbReference>
<proteinExistence type="predicted"/>
<dbReference type="OrthoDB" id="2899891at2"/>